<evidence type="ECO:0000313" key="2">
    <source>
        <dbReference type="EMBL" id="SVE74047.1"/>
    </source>
</evidence>
<dbReference type="InterPro" id="IPR036412">
    <property type="entry name" value="HAD-like_sf"/>
</dbReference>
<dbReference type="Gene3D" id="3.40.50.1000">
    <property type="entry name" value="HAD superfamily/HAD-like"/>
    <property type="match status" value="1"/>
</dbReference>
<dbReference type="GO" id="GO:0031175">
    <property type="term" value="P:neuron projection development"/>
    <property type="evidence" value="ECO:0007669"/>
    <property type="project" value="TreeGrafter"/>
</dbReference>
<dbReference type="Gene3D" id="3.40.50.150">
    <property type="entry name" value="Vaccinia Virus protein VP39"/>
    <property type="match status" value="1"/>
</dbReference>
<dbReference type="PANTHER" id="PTHR13109">
    <property type="entry name" value="NEUROCHONDRIN"/>
    <property type="match status" value="1"/>
</dbReference>
<dbReference type="EMBL" id="LR004428">
    <property type="protein sequence ID" value="SVE74047.1"/>
    <property type="molecule type" value="mRNA"/>
</dbReference>
<dbReference type="GO" id="GO:0048168">
    <property type="term" value="P:regulation of neuronal synaptic plasticity"/>
    <property type="evidence" value="ECO:0007669"/>
    <property type="project" value="TreeGrafter"/>
</dbReference>
<dbReference type="Gene3D" id="1.10.150.520">
    <property type="match status" value="1"/>
</dbReference>
<dbReference type="PANTHER" id="PTHR13109:SF7">
    <property type="entry name" value="NEUROCHONDRIN"/>
    <property type="match status" value="1"/>
</dbReference>
<dbReference type="AlphaFoldDB" id="A0A4Y7LX63"/>
<protein>
    <submittedName>
        <fullName evidence="2">EOG090X0266</fullName>
    </submittedName>
</protein>
<sequence length="920" mass="104974">METTVTPLTPFYQAGNHHHHLQGIDAIFFDLDNTLVPTRAVDERACNEADECDQHSLKLLYDAIGFNFLHRLLTSTEVPENCPPFIYKSIALSIVSSFCGVPEIVESDSILSIIPVLLRIVSTSDADDMEDNLMLVSDCYTCLQAIAFFESGRKALLSEGCLLKLTEVYVEEMFRHDQALQVLVYISSKEGKHLWDGHEEPFKQLMNRLANDFNSDTTDKKFELCNMLAIFLANSPRLPLVELQKEDWPKHTLLTLESILCSRIGTSQRDSALQLIARLLEIMGMGWGLKYGPNPRQFLLLLVNLACVEVRMKLEDRTLEQAIESADVLVACYSVVELFITFMTSQSFLDFDAKQREQAYCALKGAVGSILTILHQTDEEFSHEWTLPITDRRTEFVCASIRILGSWLAEETSSMKEEVCAVLPFIITVCSRMYNERKQGSVTDLPDPLRFMLPAFCHLAAEDTPRKIMLCQKLPHLLYDYLLYQWAIFSKWLTLQPTVAADWLHVPTTPEEEDVAEANRPESESAIILVCGVFMNLAVLEPELVATDVVFAQLLKFCITNLPPLVHRQDFIVLLGNVAVLGLLLLRHHTWKYAQGDSAAFRYIQGTVSFLWDAHNSEESCDSLSLVISLRYKRDWPDLAELWFLGMQGLSNVMNKLDWIVEFIVDSGWPLEIMKSLSRIIAGAIDANTRTAYEDFLCCLLRAQPAKVKRLLRKEWRLTESAAQRTCEAFLRQFRLRPDHSELELDAWRTLLWVSALGADYQHLAEEVYEVWKKLRYTYMTLDGPAANLLSALRKHNYTIGLITNGPSRSQWEKIAQIGAEDYFDSILSNHIVDIKTSVLNVNRRPTLVTMDYIMKIPSMGIEHESFRLSYYPHRLDEFKGLLKEAFGDACKHTVFGDFKQLNEISDPAFYIHLVEKLPA</sequence>
<dbReference type="InterPro" id="IPR029063">
    <property type="entry name" value="SAM-dependent_MTases_sf"/>
</dbReference>
<dbReference type="InterPro" id="IPR023214">
    <property type="entry name" value="HAD_sf"/>
</dbReference>
<dbReference type="InterPro" id="IPR008709">
    <property type="entry name" value="Neurochondrin"/>
</dbReference>
<organism evidence="2">
    <name type="scientific">Daphnia barbata</name>
    <dbReference type="NCBI Taxonomy" id="414587"/>
    <lineage>
        <taxon>Eukaryota</taxon>
        <taxon>Metazoa</taxon>
        <taxon>Ecdysozoa</taxon>
        <taxon>Arthropoda</taxon>
        <taxon>Crustacea</taxon>
        <taxon>Branchiopoda</taxon>
        <taxon>Diplostraca</taxon>
        <taxon>Cladocera</taxon>
        <taxon>Anomopoda</taxon>
        <taxon>Daphniidae</taxon>
        <taxon>Daphnia</taxon>
    </lineage>
</organism>
<proteinExistence type="evidence at transcript level"/>
<accession>A0A4Y7LX63</accession>
<evidence type="ECO:0000256" key="1">
    <source>
        <dbReference type="ARBA" id="ARBA00006927"/>
    </source>
</evidence>
<reference evidence="2" key="1">
    <citation type="submission" date="2018-08" db="EMBL/GenBank/DDBJ databases">
        <authorList>
            <person name="Cornetti L."/>
        </authorList>
    </citation>
    <scope>NUCLEOTIDE SEQUENCE</scope>
    <source>
        <strain evidence="2">ZW-BAR-1</strain>
    </source>
</reference>
<dbReference type="Pfam" id="PF05536">
    <property type="entry name" value="Neurochondrin"/>
    <property type="match status" value="1"/>
</dbReference>
<name>A0A4Y7LX63_9CRUS</name>
<dbReference type="GO" id="GO:0030425">
    <property type="term" value="C:dendrite"/>
    <property type="evidence" value="ECO:0007669"/>
    <property type="project" value="TreeGrafter"/>
</dbReference>
<comment type="similarity">
    <text evidence="1">Belongs to the neurochondrin family.</text>
</comment>
<gene>
    <name evidence="2" type="primary">EOG090X0266</name>
</gene>
<dbReference type="SUPFAM" id="SSF56784">
    <property type="entry name" value="HAD-like"/>
    <property type="match status" value="1"/>
</dbReference>